<organism evidence="1 2">
    <name type="scientific">Populus trichocarpa</name>
    <name type="common">Western balsam poplar</name>
    <name type="synonym">Populus balsamifera subsp. trichocarpa</name>
    <dbReference type="NCBI Taxonomy" id="3694"/>
    <lineage>
        <taxon>Eukaryota</taxon>
        <taxon>Viridiplantae</taxon>
        <taxon>Streptophyta</taxon>
        <taxon>Embryophyta</taxon>
        <taxon>Tracheophyta</taxon>
        <taxon>Spermatophyta</taxon>
        <taxon>Magnoliopsida</taxon>
        <taxon>eudicotyledons</taxon>
        <taxon>Gunneridae</taxon>
        <taxon>Pentapetalae</taxon>
        <taxon>rosids</taxon>
        <taxon>fabids</taxon>
        <taxon>Malpighiales</taxon>
        <taxon>Salicaceae</taxon>
        <taxon>Saliceae</taxon>
        <taxon>Populus</taxon>
    </lineage>
</organism>
<keyword evidence="2" id="KW-1185">Reference proteome</keyword>
<gene>
    <name evidence="1" type="ORF">POPTR_009G115700</name>
</gene>
<accession>A0A2K1Z6D9</accession>
<reference evidence="1 2" key="1">
    <citation type="journal article" date="2006" name="Science">
        <title>The genome of black cottonwood, Populus trichocarpa (Torr. &amp; Gray).</title>
        <authorList>
            <person name="Tuskan G.A."/>
            <person name="Difazio S."/>
            <person name="Jansson S."/>
            <person name="Bohlmann J."/>
            <person name="Grigoriev I."/>
            <person name="Hellsten U."/>
            <person name="Putnam N."/>
            <person name="Ralph S."/>
            <person name="Rombauts S."/>
            <person name="Salamov A."/>
            <person name="Schein J."/>
            <person name="Sterck L."/>
            <person name="Aerts A."/>
            <person name="Bhalerao R.R."/>
            <person name="Bhalerao R.P."/>
            <person name="Blaudez D."/>
            <person name="Boerjan W."/>
            <person name="Brun A."/>
            <person name="Brunner A."/>
            <person name="Busov V."/>
            <person name="Campbell M."/>
            <person name="Carlson J."/>
            <person name="Chalot M."/>
            <person name="Chapman J."/>
            <person name="Chen G.L."/>
            <person name="Cooper D."/>
            <person name="Coutinho P.M."/>
            <person name="Couturier J."/>
            <person name="Covert S."/>
            <person name="Cronk Q."/>
            <person name="Cunningham R."/>
            <person name="Davis J."/>
            <person name="Degroeve S."/>
            <person name="Dejardin A."/>
            <person name="Depamphilis C."/>
            <person name="Detter J."/>
            <person name="Dirks B."/>
            <person name="Dubchak I."/>
            <person name="Duplessis S."/>
            <person name="Ehlting J."/>
            <person name="Ellis B."/>
            <person name="Gendler K."/>
            <person name="Goodstein D."/>
            <person name="Gribskov M."/>
            <person name="Grimwood J."/>
            <person name="Groover A."/>
            <person name="Gunter L."/>
            <person name="Hamberger B."/>
            <person name="Heinze B."/>
            <person name="Helariutta Y."/>
            <person name="Henrissat B."/>
            <person name="Holligan D."/>
            <person name="Holt R."/>
            <person name="Huang W."/>
            <person name="Islam-Faridi N."/>
            <person name="Jones S."/>
            <person name="Jones-Rhoades M."/>
            <person name="Jorgensen R."/>
            <person name="Joshi C."/>
            <person name="Kangasjarvi J."/>
            <person name="Karlsson J."/>
            <person name="Kelleher C."/>
            <person name="Kirkpatrick R."/>
            <person name="Kirst M."/>
            <person name="Kohler A."/>
            <person name="Kalluri U."/>
            <person name="Larimer F."/>
            <person name="Leebens-Mack J."/>
            <person name="Leple J.C."/>
            <person name="Locascio P."/>
            <person name="Lou Y."/>
            <person name="Lucas S."/>
            <person name="Martin F."/>
            <person name="Montanini B."/>
            <person name="Napoli C."/>
            <person name="Nelson D.R."/>
            <person name="Nelson C."/>
            <person name="Nieminen K."/>
            <person name="Nilsson O."/>
            <person name="Pereda V."/>
            <person name="Peter G."/>
            <person name="Philippe R."/>
            <person name="Pilate G."/>
            <person name="Poliakov A."/>
            <person name="Razumovskaya J."/>
            <person name="Richardson P."/>
            <person name="Rinaldi C."/>
            <person name="Ritland K."/>
            <person name="Rouze P."/>
            <person name="Ryaboy D."/>
            <person name="Schmutz J."/>
            <person name="Schrader J."/>
            <person name="Segerman B."/>
            <person name="Shin H."/>
            <person name="Siddiqui A."/>
            <person name="Sterky F."/>
            <person name="Terry A."/>
            <person name="Tsai C.J."/>
            <person name="Uberbacher E."/>
            <person name="Unneberg P."/>
            <person name="Vahala J."/>
            <person name="Wall K."/>
            <person name="Wessler S."/>
            <person name="Yang G."/>
            <person name="Yin T."/>
            <person name="Douglas C."/>
            <person name="Marra M."/>
            <person name="Sandberg G."/>
            <person name="Van de Peer Y."/>
            <person name="Rokhsar D."/>
        </authorList>
    </citation>
    <scope>NUCLEOTIDE SEQUENCE [LARGE SCALE GENOMIC DNA]</scope>
    <source>
        <strain evidence="2">cv. Nisqually</strain>
    </source>
</reference>
<dbReference type="EMBL" id="CM009298">
    <property type="protein sequence ID" value="PNT20849.1"/>
    <property type="molecule type" value="Genomic_DNA"/>
</dbReference>
<dbReference type="Proteomes" id="UP000006729">
    <property type="component" value="Chromosome 9"/>
</dbReference>
<sequence length="58" mass="6771">MAGNIRLLTCKIMCLYIEIFRGRCKFLFQKTSIFLLQVVVDSLKKFVVLSVSRNELPF</sequence>
<protein>
    <submittedName>
        <fullName evidence="1">Uncharacterized protein</fullName>
    </submittedName>
</protein>
<evidence type="ECO:0000313" key="2">
    <source>
        <dbReference type="Proteomes" id="UP000006729"/>
    </source>
</evidence>
<dbReference type="AlphaFoldDB" id="A0A2K1Z6D9"/>
<evidence type="ECO:0000313" key="1">
    <source>
        <dbReference type="EMBL" id="PNT20849.1"/>
    </source>
</evidence>
<dbReference type="InParanoid" id="A0A2K1Z6D9"/>
<name>A0A2K1Z6D9_POPTR</name>
<proteinExistence type="predicted"/>